<dbReference type="GO" id="GO:0004694">
    <property type="term" value="F:eukaryotic translation initiation factor 2alpha kinase activity"/>
    <property type="evidence" value="ECO:0007669"/>
    <property type="project" value="TreeGrafter"/>
</dbReference>
<evidence type="ECO:0000256" key="4">
    <source>
        <dbReference type="ARBA" id="ARBA00022840"/>
    </source>
</evidence>
<dbReference type="SUPFAM" id="SSF54495">
    <property type="entry name" value="UBC-like"/>
    <property type="match status" value="1"/>
</dbReference>
<dbReference type="AlphaFoldDB" id="A0A3M6UIZ9"/>
<dbReference type="GO" id="GO:0009893">
    <property type="term" value="P:positive regulation of metabolic process"/>
    <property type="evidence" value="ECO:0007669"/>
    <property type="project" value="UniProtKB-ARBA"/>
</dbReference>
<feature type="compositionally biased region" description="Basic and acidic residues" evidence="6">
    <location>
        <begin position="148"/>
        <end position="173"/>
    </location>
</feature>
<feature type="compositionally biased region" description="Polar residues" evidence="6">
    <location>
        <begin position="213"/>
        <end position="226"/>
    </location>
</feature>
<feature type="binding site" evidence="5">
    <location>
        <position position="449"/>
    </location>
    <ligand>
        <name>ATP</name>
        <dbReference type="ChEBI" id="CHEBI:30616"/>
    </ligand>
</feature>
<dbReference type="GO" id="GO:0005634">
    <property type="term" value="C:nucleus"/>
    <property type="evidence" value="ECO:0007669"/>
    <property type="project" value="TreeGrafter"/>
</dbReference>
<evidence type="ECO:0000259" key="8">
    <source>
        <dbReference type="PROSITE" id="PS50908"/>
    </source>
</evidence>
<gene>
    <name evidence="9" type="ORF">pdam_00022471</name>
</gene>
<organism evidence="9 10">
    <name type="scientific">Pocillopora damicornis</name>
    <name type="common">Cauliflower coral</name>
    <name type="synonym">Millepora damicornis</name>
    <dbReference type="NCBI Taxonomy" id="46731"/>
    <lineage>
        <taxon>Eukaryota</taxon>
        <taxon>Metazoa</taxon>
        <taxon>Cnidaria</taxon>
        <taxon>Anthozoa</taxon>
        <taxon>Hexacorallia</taxon>
        <taxon>Scleractinia</taxon>
        <taxon>Astrocoeniina</taxon>
        <taxon>Pocilloporidae</taxon>
        <taxon>Pocillopora</taxon>
    </lineage>
</organism>
<dbReference type="SUPFAM" id="SSF56112">
    <property type="entry name" value="Protein kinase-like (PK-like)"/>
    <property type="match status" value="1"/>
</dbReference>
<dbReference type="FunFam" id="3.10.110.10:FF:000050">
    <property type="entry name" value="eIF-2-alpha kinase GCN2"/>
    <property type="match status" value="1"/>
</dbReference>
<evidence type="ECO:0000256" key="6">
    <source>
        <dbReference type="SAM" id="MobiDB-lite"/>
    </source>
</evidence>
<keyword evidence="4 5" id="KW-0067">ATP-binding</keyword>
<evidence type="ECO:0000259" key="7">
    <source>
        <dbReference type="PROSITE" id="PS50011"/>
    </source>
</evidence>
<dbReference type="InterPro" id="IPR006575">
    <property type="entry name" value="RWD_dom"/>
</dbReference>
<sequence length="481" mass="54649">MEESCIERQEEELQALQAIYMDDFQDLREEPDEPPKVCLKLTPLQSVVAKEVYARVDLIIQSPKLSMCNAEGISEEDVNKLQTELCKMAADLVGEVMVLQLAHHVQTCLHQHNKPQLSFYDKMMADKRKEEERLQAVERQRLQMEIEANKEREENEKREVEEELQRRDEAMKESKRRRTIVIQEKNTKADPAAQSTKTKDPGTSPTKEVPVQRKQSGNTTALTQAFPSPKKTEERPSGYNIMRRRRSSESVGDESFTGTRVIHFTSRGGHIVHCGKCLGQGSSGSKVYSGMNITIGDLVVVCEWILSSLHAGPQMRRTLSITDNQQQDPQARLMKQVFSIEQETLSLINRVSHPNLTHYLAVNVQEESPTVKVQEVGKNNGNAGDDGPSHLIDQPDREEPMSNFSFFSGVPGKSRVKCEYEELQFLGKGGFGNVIKVRNKLDNCLYAVKRIPLNPKSTQLNKRIMREVQLISRLNHENVVR</sequence>
<dbReference type="CDD" id="cd23823">
    <property type="entry name" value="RWD_GCN2"/>
    <property type="match status" value="1"/>
</dbReference>
<dbReference type="InterPro" id="IPR017441">
    <property type="entry name" value="Protein_kinase_ATP_BS"/>
</dbReference>
<accession>A0A3M6UIZ9</accession>
<evidence type="ECO:0000313" key="9">
    <source>
        <dbReference type="EMBL" id="RMX53328.1"/>
    </source>
</evidence>
<feature type="compositionally biased region" description="Polar residues" evidence="6">
    <location>
        <begin position="193"/>
        <end position="206"/>
    </location>
</feature>
<evidence type="ECO:0000313" key="10">
    <source>
        <dbReference type="Proteomes" id="UP000275408"/>
    </source>
</evidence>
<comment type="caution">
    <text evidence="9">The sequence shown here is derived from an EMBL/GenBank/DDBJ whole genome shotgun (WGS) entry which is preliminary data.</text>
</comment>
<dbReference type="InterPro" id="IPR000719">
    <property type="entry name" value="Prot_kinase_dom"/>
</dbReference>
<dbReference type="PANTHER" id="PTHR11042">
    <property type="entry name" value="EUKARYOTIC TRANSLATION INITIATION FACTOR 2-ALPHA KINASE EIF2-ALPHA KINASE -RELATED"/>
    <property type="match status" value="1"/>
</dbReference>
<reference evidence="9 10" key="1">
    <citation type="journal article" date="2018" name="Sci. Rep.">
        <title>Comparative analysis of the Pocillopora damicornis genome highlights role of immune system in coral evolution.</title>
        <authorList>
            <person name="Cunning R."/>
            <person name="Bay R.A."/>
            <person name="Gillette P."/>
            <person name="Baker A.C."/>
            <person name="Traylor-Knowles N."/>
        </authorList>
    </citation>
    <scope>NUCLEOTIDE SEQUENCE [LARGE SCALE GENOMIC DNA]</scope>
    <source>
        <strain evidence="9">RSMAS</strain>
        <tissue evidence="9">Whole animal</tissue>
    </source>
</reference>
<dbReference type="OrthoDB" id="6778822at2759"/>
<dbReference type="GO" id="GO:0005524">
    <property type="term" value="F:ATP binding"/>
    <property type="evidence" value="ECO:0007669"/>
    <property type="project" value="UniProtKB-UniRule"/>
</dbReference>
<dbReference type="EMBL" id="RCHS01001471">
    <property type="protein sequence ID" value="RMX53328.1"/>
    <property type="molecule type" value="Genomic_DNA"/>
</dbReference>
<dbReference type="InterPro" id="IPR016135">
    <property type="entry name" value="UBQ-conjugating_enzyme/RWD"/>
</dbReference>
<feature type="region of interest" description="Disordered" evidence="6">
    <location>
        <begin position="148"/>
        <end position="236"/>
    </location>
</feature>
<dbReference type="Pfam" id="PF05773">
    <property type="entry name" value="RWD"/>
    <property type="match status" value="1"/>
</dbReference>
<dbReference type="GO" id="GO:1990625">
    <property type="term" value="P:negative regulation of cytoplasmic translational initiation in response to stress"/>
    <property type="evidence" value="ECO:0007669"/>
    <property type="project" value="TreeGrafter"/>
</dbReference>
<dbReference type="PROSITE" id="PS00107">
    <property type="entry name" value="PROTEIN_KINASE_ATP"/>
    <property type="match status" value="1"/>
</dbReference>
<dbReference type="InterPro" id="IPR050339">
    <property type="entry name" value="CC_SR_Kinase"/>
</dbReference>
<feature type="domain" description="RWD" evidence="8">
    <location>
        <begin position="11"/>
        <end position="112"/>
    </location>
</feature>
<evidence type="ECO:0000256" key="3">
    <source>
        <dbReference type="ARBA" id="ARBA00022777"/>
    </source>
</evidence>
<evidence type="ECO:0000256" key="1">
    <source>
        <dbReference type="ARBA" id="ARBA00022679"/>
    </source>
</evidence>
<evidence type="ECO:0000256" key="2">
    <source>
        <dbReference type="ARBA" id="ARBA00022741"/>
    </source>
</evidence>
<dbReference type="Pfam" id="PF00069">
    <property type="entry name" value="Pkinase"/>
    <property type="match status" value="1"/>
</dbReference>
<dbReference type="PROSITE" id="PS50908">
    <property type="entry name" value="RWD"/>
    <property type="match status" value="1"/>
</dbReference>
<dbReference type="GO" id="GO:0005829">
    <property type="term" value="C:cytosol"/>
    <property type="evidence" value="ECO:0007669"/>
    <property type="project" value="TreeGrafter"/>
</dbReference>
<dbReference type="Gene3D" id="3.10.110.10">
    <property type="entry name" value="Ubiquitin Conjugating Enzyme"/>
    <property type="match status" value="1"/>
</dbReference>
<keyword evidence="10" id="KW-1185">Reference proteome</keyword>
<dbReference type="Proteomes" id="UP000275408">
    <property type="component" value="Unassembled WGS sequence"/>
</dbReference>
<feature type="region of interest" description="Disordered" evidence="6">
    <location>
        <begin position="375"/>
        <end position="398"/>
    </location>
</feature>
<proteinExistence type="predicted"/>
<dbReference type="SMART" id="SM00591">
    <property type="entry name" value="RWD"/>
    <property type="match status" value="1"/>
</dbReference>
<dbReference type="Gene3D" id="3.30.200.20">
    <property type="entry name" value="Phosphorylase Kinase, domain 1"/>
    <property type="match status" value="1"/>
</dbReference>
<keyword evidence="2 5" id="KW-0547">Nucleotide-binding</keyword>
<dbReference type="InterPro" id="IPR011009">
    <property type="entry name" value="Kinase-like_dom_sf"/>
</dbReference>
<protein>
    <recommendedName>
        <fullName evidence="11">Protein kinase domain-containing protein</fullName>
    </recommendedName>
</protein>
<keyword evidence="1" id="KW-0808">Transferase</keyword>
<dbReference type="STRING" id="46731.A0A3M6UIZ9"/>
<dbReference type="PANTHER" id="PTHR11042:SF136">
    <property type="entry name" value="EIF-2-ALPHA KINASE GCN2"/>
    <property type="match status" value="1"/>
</dbReference>
<evidence type="ECO:0000256" key="5">
    <source>
        <dbReference type="PROSITE-ProRule" id="PRU10141"/>
    </source>
</evidence>
<evidence type="ECO:0008006" key="11">
    <source>
        <dbReference type="Google" id="ProtNLM"/>
    </source>
</evidence>
<feature type="domain" description="Protein kinase" evidence="7">
    <location>
        <begin position="420"/>
        <end position="481"/>
    </location>
</feature>
<keyword evidence="3" id="KW-0418">Kinase</keyword>
<dbReference type="PROSITE" id="PS50011">
    <property type="entry name" value="PROTEIN_KINASE_DOM"/>
    <property type="match status" value="1"/>
</dbReference>
<name>A0A3M6UIZ9_POCDA</name>